<dbReference type="PANTHER" id="PTHR35841">
    <property type="entry name" value="PHOSPHONATES-BINDING PERIPLASMIC PROTEIN"/>
    <property type="match status" value="1"/>
</dbReference>
<dbReference type="AlphaFoldDB" id="A0A6N1X5N4"/>
<dbReference type="InterPro" id="IPR005770">
    <property type="entry name" value="PhnD"/>
</dbReference>
<protein>
    <submittedName>
        <fullName evidence="3">Phosphate/phosphite/phosphonate ABC transporter substrate-binding protein</fullName>
    </submittedName>
</protein>
<evidence type="ECO:0000256" key="1">
    <source>
        <dbReference type="ARBA" id="ARBA00007162"/>
    </source>
</evidence>
<dbReference type="EMBL" id="CP054840">
    <property type="protein sequence ID" value="QKV53180.1"/>
    <property type="molecule type" value="Genomic_DNA"/>
</dbReference>
<dbReference type="Gene3D" id="3.40.190.10">
    <property type="entry name" value="Periplasmic binding protein-like II"/>
    <property type="match status" value="2"/>
</dbReference>
<dbReference type="SUPFAM" id="SSF53850">
    <property type="entry name" value="Periplasmic binding protein-like II"/>
    <property type="match status" value="1"/>
</dbReference>
<reference evidence="3 4" key="1">
    <citation type="submission" date="2020-06" db="EMBL/GenBank/DDBJ databases">
        <title>Acidovorax antarctica sp. nov., isolated from Corinth ice sheet soil, Antarctic Fields Peninsula.</title>
        <authorList>
            <person name="Xu Q."/>
            <person name="Peng F."/>
        </authorList>
    </citation>
    <scope>NUCLEOTIDE SEQUENCE [LARGE SCALE GENOMIC DNA]</scope>
    <source>
        <strain evidence="3 4">16-35-5</strain>
    </source>
</reference>
<dbReference type="GO" id="GO:0055085">
    <property type="term" value="P:transmembrane transport"/>
    <property type="evidence" value="ECO:0007669"/>
    <property type="project" value="InterPro"/>
</dbReference>
<evidence type="ECO:0000313" key="4">
    <source>
        <dbReference type="Proteomes" id="UP000509579"/>
    </source>
</evidence>
<organism evidence="3 4">
    <name type="scientific">Comamonas antarctica</name>
    <dbReference type="NCBI Taxonomy" id="2743470"/>
    <lineage>
        <taxon>Bacteria</taxon>
        <taxon>Pseudomonadati</taxon>
        <taxon>Pseudomonadota</taxon>
        <taxon>Betaproteobacteria</taxon>
        <taxon>Burkholderiales</taxon>
        <taxon>Comamonadaceae</taxon>
        <taxon>Comamonas</taxon>
    </lineage>
</organism>
<dbReference type="GO" id="GO:0043190">
    <property type="term" value="C:ATP-binding cassette (ABC) transporter complex"/>
    <property type="evidence" value="ECO:0007669"/>
    <property type="project" value="InterPro"/>
</dbReference>
<evidence type="ECO:0000313" key="3">
    <source>
        <dbReference type="EMBL" id="QKV53180.1"/>
    </source>
</evidence>
<keyword evidence="4" id="KW-1185">Reference proteome</keyword>
<name>A0A6N1X5N4_9BURK</name>
<comment type="similarity">
    <text evidence="1">Belongs to the phosphate/phosphite/phosphonate binding protein family.</text>
</comment>
<proteinExistence type="inferred from homology"/>
<evidence type="ECO:0000256" key="2">
    <source>
        <dbReference type="ARBA" id="ARBA00022729"/>
    </source>
</evidence>
<dbReference type="RefSeq" id="WP_175504057.1">
    <property type="nucleotide sequence ID" value="NZ_CP054840.1"/>
</dbReference>
<dbReference type="KEGG" id="aant:HUK68_09925"/>
<accession>A0A6N1X5N4</accession>
<gene>
    <name evidence="3" type="ORF">HUK68_09925</name>
</gene>
<dbReference type="CDD" id="cd01071">
    <property type="entry name" value="PBP2_PhnD_like"/>
    <property type="match status" value="1"/>
</dbReference>
<sequence>MTLSTHDAVKRRQMLAQWLSIGLGAAGTARAQARSAPAQCAPLPQLRFAVIPKTQDDAQTRAYGLMAQALSAALGMPVEMVPAASYSAVVQGLQAGRIDVAELGPATYVQMQRNGAVALPFAALVNRPGTLNRYHALLVVRRGSRWRGWQDLRGATLALVDPASTSGALLPRLAMRKLSGMELEAYFSRVSYAGSHNRALAAVRDGLVDAAFVSSERLALAQERGLVAAGELRTLWTSAPLPTDALVMRRQLCPALQARLRQVFVQQQALLQPALQALGKQGVVAVEASDYAEVARMLGPGAP</sequence>
<keyword evidence="2" id="KW-0732">Signal</keyword>
<dbReference type="NCBIfam" id="TIGR01098">
    <property type="entry name" value="3A0109s03R"/>
    <property type="match status" value="1"/>
</dbReference>
<dbReference type="Pfam" id="PF12974">
    <property type="entry name" value="Phosphonate-bd"/>
    <property type="match status" value="1"/>
</dbReference>
<dbReference type="PANTHER" id="PTHR35841:SF1">
    <property type="entry name" value="PHOSPHONATES-BINDING PERIPLASMIC PROTEIN"/>
    <property type="match status" value="1"/>
</dbReference>
<dbReference type="Proteomes" id="UP000509579">
    <property type="component" value="Chromosome"/>
</dbReference>